<evidence type="ECO:0000313" key="9">
    <source>
        <dbReference type="Proteomes" id="UP000623129"/>
    </source>
</evidence>
<sequence>MAVVASPGREKTESMVEEPRLSSSAKPDPCNASSDAPSSVPSAGNPSPDRRDLDFFNEGLATRSDSEEYRLIFKLPANEVLLHDFICALQESILLQGYLYLFLRHVCFYSNIFGFETKKIIPLNEITAIRKAKTAAIFPNAIEIAAGGKKHFFGSFLSRDEAYRLITDAWAQTNPHAKAFLDRQDSKSSSSTEESIPINKDSKEEDEPSSDQNTEIDGSVSKSLPNGLMSTSSSSDEINVLKTPNSPESLENGNDASVVAANSFWEIEDADAPTVPDCYTMIAEATFQAGVEEIFKLFFSDDSAGFREDFHKKCGDKEFQITPWTKHEQSGHVRNLSFLHPIKIFMGAKFGSPKEVQKLRVYRNNHIVVETSQTVSDAPFGDYFTVEGRWDVEQDSSERNSCKLRVFIYNSFSKRTIFRGKIEQATKDECQEVFSLWIKHAKEALNKKANADQKALSITPDQSTPGASIDTEQPESSSKREEPLEITKGTANEPLIAPDLKLTECADNQLQDNLRDSSSPSPMVVAILSEIWASLVALTKTSRFGAVLLAGFVVFILLMQVSIIILLTRSPNVHVINAGSYIGNTGSYTKESANYMERRLTYLKEEMRMVGSQMERMQYEYEWLKSHLKSLEKLKDIS</sequence>
<comment type="subcellular location">
    <subcellularLocation>
        <location evidence="1">Membrane</location>
        <topology evidence="1">Single-pass membrane protein</topology>
    </subcellularLocation>
</comment>
<dbReference type="GO" id="GO:0043069">
    <property type="term" value="P:negative regulation of programmed cell death"/>
    <property type="evidence" value="ECO:0007669"/>
    <property type="project" value="TreeGrafter"/>
</dbReference>
<dbReference type="PANTHER" id="PTHR47666:SF1">
    <property type="entry name" value="PROTEIN VASCULAR ASSOCIATED DEATH 1, CHLOROPLASTIC"/>
    <property type="match status" value="1"/>
</dbReference>
<gene>
    <name evidence="8" type="ORF">FCM35_KLT20019</name>
</gene>
<evidence type="ECO:0000256" key="5">
    <source>
        <dbReference type="SAM" id="MobiDB-lite"/>
    </source>
</evidence>
<proteinExistence type="predicted"/>
<feature type="compositionally biased region" description="Basic and acidic residues" evidence="5">
    <location>
        <begin position="8"/>
        <end position="20"/>
    </location>
</feature>
<feature type="compositionally biased region" description="Low complexity" evidence="5">
    <location>
        <begin position="32"/>
        <end position="43"/>
    </location>
</feature>
<feature type="region of interest" description="Disordered" evidence="5">
    <location>
        <begin position="450"/>
        <end position="488"/>
    </location>
</feature>
<dbReference type="InterPro" id="IPR004182">
    <property type="entry name" value="GRAM"/>
</dbReference>
<dbReference type="Pfam" id="PF16016">
    <property type="entry name" value="VASt"/>
    <property type="match status" value="1"/>
</dbReference>
<keyword evidence="9" id="KW-1185">Reference proteome</keyword>
<feature type="domain" description="VASt" evidence="7">
    <location>
        <begin position="278"/>
        <end position="449"/>
    </location>
</feature>
<feature type="compositionally biased region" description="Polar residues" evidence="5">
    <location>
        <begin position="459"/>
        <end position="476"/>
    </location>
</feature>
<feature type="transmembrane region" description="Helical" evidence="6">
    <location>
        <begin position="546"/>
        <end position="567"/>
    </location>
</feature>
<evidence type="ECO:0000256" key="1">
    <source>
        <dbReference type="ARBA" id="ARBA00004167"/>
    </source>
</evidence>
<feature type="region of interest" description="Disordered" evidence="5">
    <location>
        <begin position="1"/>
        <end position="51"/>
    </location>
</feature>
<dbReference type="InterPro" id="IPR031968">
    <property type="entry name" value="VASt"/>
</dbReference>
<accession>A0A833RCE5</accession>
<dbReference type="GO" id="GO:0016020">
    <property type="term" value="C:membrane"/>
    <property type="evidence" value="ECO:0007669"/>
    <property type="project" value="UniProtKB-SubCell"/>
</dbReference>
<dbReference type="Pfam" id="PF02893">
    <property type="entry name" value="GRAM"/>
    <property type="match status" value="1"/>
</dbReference>
<dbReference type="CDD" id="cd13220">
    <property type="entry name" value="PH-GRAM_GRAMDC"/>
    <property type="match status" value="1"/>
</dbReference>
<dbReference type="InterPro" id="IPR011993">
    <property type="entry name" value="PH-like_dom_sf"/>
</dbReference>
<evidence type="ECO:0000256" key="6">
    <source>
        <dbReference type="SAM" id="Phobius"/>
    </source>
</evidence>
<evidence type="ECO:0000256" key="3">
    <source>
        <dbReference type="ARBA" id="ARBA00022989"/>
    </source>
</evidence>
<dbReference type="Gene3D" id="2.30.29.30">
    <property type="entry name" value="Pleckstrin-homology domain (PH domain)/Phosphotyrosine-binding domain (PTB)"/>
    <property type="match status" value="1"/>
</dbReference>
<dbReference type="PANTHER" id="PTHR47666">
    <property type="entry name" value="PROTEIN VASCULAR ASSOCIATED DEATH 1, CHLOROPLASTIC"/>
    <property type="match status" value="1"/>
</dbReference>
<feature type="compositionally biased region" description="Polar residues" evidence="5">
    <location>
        <begin position="210"/>
        <end position="253"/>
    </location>
</feature>
<keyword evidence="3 6" id="KW-1133">Transmembrane helix</keyword>
<dbReference type="OrthoDB" id="2162691at2759"/>
<dbReference type="Proteomes" id="UP000623129">
    <property type="component" value="Unassembled WGS sequence"/>
</dbReference>
<evidence type="ECO:0000256" key="4">
    <source>
        <dbReference type="ARBA" id="ARBA00023136"/>
    </source>
</evidence>
<dbReference type="AlphaFoldDB" id="A0A833RCE5"/>
<keyword evidence="4 6" id="KW-0472">Membrane</keyword>
<feature type="region of interest" description="Disordered" evidence="5">
    <location>
        <begin position="181"/>
        <end position="253"/>
    </location>
</feature>
<evidence type="ECO:0000259" key="7">
    <source>
        <dbReference type="PROSITE" id="PS51778"/>
    </source>
</evidence>
<reference evidence="8" key="1">
    <citation type="submission" date="2020-01" db="EMBL/GenBank/DDBJ databases">
        <title>Genome sequence of Kobresia littledalei, the first chromosome-level genome in the family Cyperaceae.</title>
        <authorList>
            <person name="Qu G."/>
        </authorList>
    </citation>
    <scope>NUCLEOTIDE SEQUENCE</scope>
    <source>
        <strain evidence="8">C.B.Clarke</strain>
        <tissue evidence="8">Leaf</tissue>
    </source>
</reference>
<dbReference type="EMBL" id="SWLB01000008">
    <property type="protein sequence ID" value="KAF3335512.1"/>
    <property type="molecule type" value="Genomic_DNA"/>
</dbReference>
<protein>
    <submittedName>
        <fullName evidence="8">GRAM domain-containing protein 1A isoform X1</fullName>
    </submittedName>
</protein>
<evidence type="ECO:0000313" key="8">
    <source>
        <dbReference type="EMBL" id="KAF3335512.1"/>
    </source>
</evidence>
<name>A0A833RCE5_9POAL</name>
<comment type="caution">
    <text evidence="8">The sequence shown here is derived from an EMBL/GenBank/DDBJ whole genome shotgun (WGS) entry which is preliminary data.</text>
</comment>
<organism evidence="8 9">
    <name type="scientific">Carex littledalei</name>
    <dbReference type="NCBI Taxonomy" id="544730"/>
    <lineage>
        <taxon>Eukaryota</taxon>
        <taxon>Viridiplantae</taxon>
        <taxon>Streptophyta</taxon>
        <taxon>Embryophyta</taxon>
        <taxon>Tracheophyta</taxon>
        <taxon>Spermatophyta</taxon>
        <taxon>Magnoliopsida</taxon>
        <taxon>Liliopsida</taxon>
        <taxon>Poales</taxon>
        <taxon>Cyperaceae</taxon>
        <taxon>Cyperoideae</taxon>
        <taxon>Cariceae</taxon>
        <taxon>Carex</taxon>
        <taxon>Carex subgen. Euthyceras</taxon>
    </lineage>
</organism>
<dbReference type="SMART" id="SM00568">
    <property type="entry name" value="GRAM"/>
    <property type="match status" value="1"/>
</dbReference>
<evidence type="ECO:0000256" key="2">
    <source>
        <dbReference type="ARBA" id="ARBA00022692"/>
    </source>
</evidence>
<keyword evidence="2 6" id="KW-0812">Transmembrane</keyword>
<dbReference type="PROSITE" id="PS51778">
    <property type="entry name" value="VAST"/>
    <property type="match status" value="1"/>
</dbReference>